<sequence>MEMEATGKSKGEWIFSREFDDTVSYLSNHTKILGFNPFCHAVEQTAEEDIYRWHFRVTDPQQNPFDVIFYIRENQELLVTLPEELQDTDPESIPDDILNQHVVGRKITWEHHPWQEQIDDPEQYIFEGRAFANMLIQPESNAETKVDFDLRVDVKFTLYPAFSIIPEGIIRSMTNAGMSFIMQSATDKMFRSISRDFGRVRAV</sequence>
<dbReference type="EMBL" id="VDCI01000005">
    <property type="protein sequence ID" value="TNJ36516.1"/>
    <property type="molecule type" value="Genomic_DNA"/>
</dbReference>
<gene>
    <name evidence="1" type="ORF">FGF68_07275</name>
</gene>
<reference evidence="1 2" key="1">
    <citation type="submission" date="2019-05" db="EMBL/GenBank/DDBJ databases">
        <title>Draft Whole-Genome sequence of the green sulfur bacterium Prosthecochloris vibrioformis DSM 260.</title>
        <authorList>
            <person name="Meyer T.E."/>
            <person name="Kyndt J.A."/>
        </authorList>
    </citation>
    <scope>NUCLEOTIDE SEQUENCE [LARGE SCALE GENOMIC DNA]</scope>
    <source>
        <strain evidence="1 2">DSM 260</strain>
    </source>
</reference>
<name>A0A5C4RYY8_PROVB</name>
<dbReference type="AlphaFoldDB" id="A0A5C4RYY8"/>
<comment type="caution">
    <text evidence="1">The sequence shown here is derived from an EMBL/GenBank/DDBJ whole genome shotgun (WGS) entry which is preliminary data.</text>
</comment>
<proteinExistence type="predicted"/>
<dbReference type="Proteomes" id="UP000309544">
    <property type="component" value="Unassembled WGS sequence"/>
</dbReference>
<protein>
    <submittedName>
        <fullName evidence="1">DUF1997 domain-containing protein</fullName>
    </submittedName>
</protein>
<accession>A0A5C4RYY8</accession>
<dbReference type="RefSeq" id="WP_139626647.1">
    <property type="nucleotide sequence ID" value="NZ_VDCI01000005.1"/>
</dbReference>
<evidence type="ECO:0000313" key="2">
    <source>
        <dbReference type="Proteomes" id="UP000309544"/>
    </source>
</evidence>
<organism evidence="1 2">
    <name type="scientific">Prosthecochloris vibrioformis</name>
    <name type="common">Chlorobium vibrioforme</name>
    <dbReference type="NCBI Taxonomy" id="1098"/>
    <lineage>
        <taxon>Bacteria</taxon>
        <taxon>Pseudomonadati</taxon>
        <taxon>Chlorobiota</taxon>
        <taxon>Chlorobiia</taxon>
        <taxon>Chlorobiales</taxon>
        <taxon>Chlorobiaceae</taxon>
        <taxon>Prosthecochloris</taxon>
    </lineage>
</organism>
<evidence type="ECO:0000313" key="1">
    <source>
        <dbReference type="EMBL" id="TNJ36516.1"/>
    </source>
</evidence>
<keyword evidence="2" id="KW-1185">Reference proteome</keyword>